<dbReference type="EMBL" id="CAJFDI010000004">
    <property type="protein sequence ID" value="CAD5225248.1"/>
    <property type="molecule type" value="Genomic_DNA"/>
</dbReference>
<dbReference type="Pfam" id="PF10318">
    <property type="entry name" value="7TM_GPCR_Srh"/>
    <property type="match status" value="1"/>
</dbReference>
<keyword evidence="1" id="KW-1133">Transmembrane helix</keyword>
<dbReference type="InterPro" id="IPR019422">
    <property type="entry name" value="7TM_GPCR_serpentine_rcpt_Srh"/>
</dbReference>
<dbReference type="EMBL" id="CAJFCV020000004">
    <property type="protein sequence ID" value="CAG9114275.1"/>
    <property type="molecule type" value="Genomic_DNA"/>
</dbReference>
<sequence>MLFVNGFSGLTKLALPVVTIIESICAPMIVYLALFHSKKMRRYRFFIINNVVWSCLFNWAVWFAKPAFMFPAACVVFENRLLHRVPVAKIAGSLMVILFVNVELAVVWVLFYRYFMAYPGKASDFVEKGKGFIISIVITQFVAYVLFFIPFYIHPIRSSPDQSIEKIRLLDQLPHFEEIEPEVGYICAPNLLLVSRYCLFAAVMLIICFLVGMAMFSIMGHRVMVVLPRMNMMKSTQQMHAMLFKARLCFNIALAVSVQIWVGYVFLLFPSAILFLAISYRWNEGTTVAAFCIMMVQTHGCVDFITMIYFIVPYRRKLLQVLGQNFPSKQVVRASSTVLRRALPDEPED</sequence>
<organism evidence="4 6">
    <name type="scientific">Bursaphelenchus xylophilus</name>
    <name type="common">Pinewood nematode worm</name>
    <name type="synonym">Aphelenchoides xylophilus</name>
    <dbReference type="NCBI Taxonomy" id="6326"/>
    <lineage>
        <taxon>Eukaryota</taxon>
        <taxon>Metazoa</taxon>
        <taxon>Ecdysozoa</taxon>
        <taxon>Nematoda</taxon>
        <taxon>Chromadorea</taxon>
        <taxon>Rhabditida</taxon>
        <taxon>Tylenchina</taxon>
        <taxon>Tylenchomorpha</taxon>
        <taxon>Aphelenchoidea</taxon>
        <taxon>Aphelenchoididae</taxon>
        <taxon>Bursaphelenchus</taxon>
    </lineage>
</organism>
<accession>A0A1I7RUN9</accession>
<reference evidence="6" key="1">
    <citation type="submission" date="2016-11" db="UniProtKB">
        <authorList>
            <consortium name="WormBaseParasite"/>
        </authorList>
    </citation>
    <scope>IDENTIFICATION</scope>
</reference>
<evidence type="ECO:0000256" key="1">
    <source>
        <dbReference type="SAM" id="Phobius"/>
    </source>
</evidence>
<dbReference type="Proteomes" id="UP000659654">
    <property type="component" value="Unassembled WGS sequence"/>
</dbReference>
<name>A0A1I7RUN9_BURXY</name>
<feature type="transmembrane region" description="Helical" evidence="1">
    <location>
        <begin position="13"/>
        <end position="34"/>
    </location>
</feature>
<dbReference type="Proteomes" id="UP000582659">
    <property type="component" value="Unassembled WGS sequence"/>
</dbReference>
<dbReference type="WBParaSite" id="BXY_0444900.1">
    <property type="protein sequence ID" value="BXY_0444900.1"/>
    <property type="gene ID" value="BXY_0444900"/>
</dbReference>
<feature type="transmembrane region" description="Helical" evidence="1">
    <location>
        <begin position="288"/>
        <end position="312"/>
    </location>
</feature>
<evidence type="ECO:0000313" key="5">
    <source>
        <dbReference type="Proteomes" id="UP000659654"/>
    </source>
</evidence>
<keyword evidence="1" id="KW-0472">Membrane</keyword>
<protein>
    <submittedName>
        <fullName evidence="2">(pine wood nematode) hypothetical protein</fullName>
    </submittedName>
</protein>
<feature type="transmembrane region" description="Helical" evidence="1">
    <location>
        <begin position="248"/>
        <end position="276"/>
    </location>
</feature>
<dbReference type="Proteomes" id="UP000095284">
    <property type="component" value="Unplaced"/>
</dbReference>
<evidence type="ECO:0000313" key="6">
    <source>
        <dbReference type="WBParaSite" id="BXY_0444900.1"/>
    </source>
</evidence>
<evidence type="ECO:0000313" key="2">
    <source>
        <dbReference type="EMBL" id="CAD5225248.1"/>
    </source>
</evidence>
<evidence type="ECO:0000313" key="3">
    <source>
        <dbReference type="EMBL" id="CAG9114275.1"/>
    </source>
</evidence>
<dbReference type="AlphaFoldDB" id="A0A1I7RUN9"/>
<gene>
    <name evidence="2" type="ORF">BXYJ_LOCUS8449</name>
</gene>
<feature type="transmembrane region" description="Helical" evidence="1">
    <location>
        <begin position="199"/>
        <end position="227"/>
    </location>
</feature>
<keyword evidence="1" id="KW-0812">Transmembrane</keyword>
<feature type="transmembrane region" description="Helical" evidence="1">
    <location>
        <begin position="90"/>
        <end position="111"/>
    </location>
</feature>
<feature type="transmembrane region" description="Helical" evidence="1">
    <location>
        <begin position="132"/>
        <end position="153"/>
    </location>
</feature>
<evidence type="ECO:0000313" key="4">
    <source>
        <dbReference type="Proteomes" id="UP000095284"/>
    </source>
</evidence>
<reference evidence="3" key="2">
    <citation type="submission" date="2020-08" db="EMBL/GenBank/DDBJ databases">
        <authorList>
            <person name="Kikuchi T."/>
        </authorList>
    </citation>
    <scope>NUCLEOTIDE SEQUENCE</scope>
    <source>
        <strain evidence="2">Ka4C1</strain>
    </source>
</reference>
<feature type="transmembrane region" description="Helical" evidence="1">
    <location>
        <begin position="46"/>
        <end position="70"/>
    </location>
</feature>
<proteinExistence type="predicted"/>
<keyword evidence="5" id="KW-1185">Reference proteome</keyword>